<dbReference type="RefSeq" id="XP_053016419.1">
    <property type="nucleotide sequence ID" value="XM_053165205.1"/>
</dbReference>
<feature type="compositionally biased region" description="Basic residues" evidence="1">
    <location>
        <begin position="33"/>
        <end position="47"/>
    </location>
</feature>
<dbReference type="Proteomes" id="UP001164743">
    <property type="component" value="Chromosome 1A"/>
</dbReference>
<sequence length="175" mass="20027">MNPRQLLEAPQSTRSGPDPDPCRGPSQESQPSHIHHTHGHTVHRRHSVTTPPTNRTPKHLWDLGLIRGRDCYYLVMPQFEDRKNLFDHPKLAPDGLPTAEVRRIYGQNGLPISEPQRLNQPALKAKQALSIKIWRNSLIDKVEQVLMDHESNTRFRNPLSESLIRVASSDHPHHP</sequence>
<dbReference type="GeneID" id="77806100"/>
<accession>A0ABY7C6U2</accession>
<keyword evidence="3" id="KW-1185">Reference proteome</keyword>
<gene>
    <name evidence="2" type="ORF">PtA15_1A202</name>
</gene>
<proteinExistence type="predicted"/>
<evidence type="ECO:0000256" key="1">
    <source>
        <dbReference type="SAM" id="MobiDB-lite"/>
    </source>
</evidence>
<dbReference type="EMBL" id="CP110421">
    <property type="protein sequence ID" value="WAQ80864.1"/>
    <property type="molecule type" value="Genomic_DNA"/>
</dbReference>
<name>A0ABY7C6U2_9BASI</name>
<protein>
    <submittedName>
        <fullName evidence="2">Uncharacterized protein</fullName>
    </submittedName>
</protein>
<reference evidence="2" key="1">
    <citation type="submission" date="2022-10" db="EMBL/GenBank/DDBJ databases">
        <title>Puccinia triticina Genome sequencing and assembly.</title>
        <authorList>
            <person name="Li C."/>
        </authorList>
    </citation>
    <scope>NUCLEOTIDE SEQUENCE</scope>
    <source>
        <strain evidence="2">Pt15</strain>
    </source>
</reference>
<evidence type="ECO:0000313" key="3">
    <source>
        <dbReference type="Proteomes" id="UP001164743"/>
    </source>
</evidence>
<organism evidence="2 3">
    <name type="scientific">Puccinia triticina</name>
    <dbReference type="NCBI Taxonomy" id="208348"/>
    <lineage>
        <taxon>Eukaryota</taxon>
        <taxon>Fungi</taxon>
        <taxon>Dikarya</taxon>
        <taxon>Basidiomycota</taxon>
        <taxon>Pucciniomycotina</taxon>
        <taxon>Pucciniomycetes</taxon>
        <taxon>Pucciniales</taxon>
        <taxon>Pucciniaceae</taxon>
        <taxon>Puccinia</taxon>
    </lineage>
</organism>
<feature type="region of interest" description="Disordered" evidence="1">
    <location>
        <begin position="1"/>
        <end position="57"/>
    </location>
</feature>
<evidence type="ECO:0000313" key="2">
    <source>
        <dbReference type="EMBL" id="WAQ80864.1"/>
    </source>
</evidence>